<keyword evidence="2" id="KW-0472">Membrane</keyword>
<evidence type="ECO:0000256" key="1">
    <source>
        <dbReference type="SAM" id="MobiDB-lite"/>
    </source>
</evidence>
<dbReference type="AlphaFoldDB" id="A0AAE0YNN7"/>
<feature type="transmembrane region" description="Helical" evidence="2">
    <location>
        <begin position="6"/>
        <end position="26"/>
    </location>
</feature>
<gene>
    <name evidence="3" type="ORF">RRG08_044599</name>
</gene>
<accession>A0AAE0YNN7</accession>
<organism evidence="3 4">
    <name type="scientific">Elysia crispata</name>
    <name type="common">lettuce slug</name>
    <dbReference type="NCBI Taxonomy" id="231223"/>
    <lineage>
        <taxon>Eukaryota</taxon>
        <taxon>Metazoa</taxon>
        <taxon>Spiralia</taxon>
        <taxon>Lophotrochozoa</taxon>
        <taxon>Mollusca</taxon>
        <taxon>Gastropoda</taxon>
        <taxon>Heterobranchia</taxon>
        <taxon>Euthyneura</taxon>
        <taxon>Panpulmonata</taxon>
        <taxon>Sacoglossa</taxon>
        <taxon>Placobranchoidea</taxon>
        <taxon>Plakobranchidae</taxon>
        <taxon>Elysia</taxon>
    </lineage>
</organism>
<keyword evidence="4" id="KW-1185">Reference proteome</keyword>
<feature type="transmembrane region" description="Helical" evidence="2">
    <location>
        <begin position="68"/>
        <end position="89"/>
    </location>
</feature>
<feature type="region of interest" description="Disordered" evidence="1">
    <location>
        <begin position="120"/>
        <end position="162"/>
    </location>
</feature>
<reference evidence="3" key="1">
    <citation type="journal article" date="2023" name="G3 (Bethesda)">
        <title>A reference genome for the long-term kleptoplast-retaining sea slug Elysia crispata morphotype clarki.</title>
        <authorList>
            <person name="Eastman K.E."/>
            <person name="Pendleton A.L."/>
            <person name="Shaikh M.A."/>
            <person name="Suttiyut T."/>
            <person name="Ogas R."/>
            <person name="Tomko P."/>
            <person name="Gavelis G."/>
            <person name="Widhalm J.R."/>
            <person name="Wisecaver J.H."/>
        </authorList>
    </citation>
    <scope>NUCLEOTIDE SEQUENCE</scope>
    <source>
        <strain evidence="3">ECLA1</strain>
    </source>
</reference>
<keyword evidence="2" id="KW-0812">Transmembrane</keyword>
<dbReference type="Proteomes" id="UP001283361">
    <property type="component" value="Unassembled WGS sequence"/>
</dbReference>
<feature type="transmembrane region" description="Helical" evidence="2">
    <location>
        <begin position="38"/>
        <end position="62"/>
    </location>
</feature>
<keyword evidence="2" id="KW-1133">Transmembrane helix</keyword>
<evidence type="ECO:0000256" key="2">
    <source>
        <dbReference type="SAM" id="Phobius"/>
    </source>
</evidence>
<evidence type="ECO:0000313" key="3">
    <source>
        <dbReference type="EMBL" id="KAK3751021.1"/>
    </source>
</evidence>
<protein>
    <submittedName>
        <fullName evidence="3">Uncharacterized protein</fullName>
    </submittedName>
</protein>
<comment type="caution">
    <text evidence="3">The sequence shown here is derived from an EMBL/GenBank/DDBJ whole genome shotgun (WGS) entry which is preliminary data.</text>
</comment>
<sequence length="162" mass="17568">MAENNFLSKPAGLISIFLTLIYRLTVKLTVELLKIGTLLAILIGAAVASGIAFVYCTVWAYTSSGGSILVSSCACVVVCLVFFALLWLLQVLVKDVLCLTDLTLLELAKLFASAAFKKSKGGKKTESVSADQDLRDSSVPQDEIEITRNPRRKLSPQLKENL</sequence>
<evidence type="ECO:0000313" key="4">
    <source>
        <dbReference type="Proteomes" id="UP001283361"/>
    </source>
</evidence>
<name>A0AAE0YNN7_9GAST</name>
<proteinExistence type="predicted"/>
<dbReference type="EMBL" id="JAWDGP010005840">
    <property type="protein sequence ID" value="KAK3751021.1"/>
    <property type="molecule type" value="Genomic_DNA"/>
</dbReference>